<proteinExistence type="predicted"/>
<accession>A0A1P8RFD0</accession>
<dbReference type="Proteomes" id="UP000187321">
    <property type="component" value="Chromosome"/>
</dbReference>
<name>A0A1P8RFD0_9EURY</name>
<organism evidence="1 2">
    <name type="scientific">Natronorubrum daqingense</name>
    <dbReference type="NCBI Taxonomy" id="588898"/>
    <lineage>
        <taxon>Archaea</taxon>
        <taxon>Methanobacteriati</taxon>
        <taxon>Methanobacteriota</taxon>
        <taxon>Stenosarchaea group</taxon>
        <taxon>Halobacteria</taxon>
        <taxon>Halobacteriales</taxon>
        <taxon>Natrialbaceae</taxon>
        <taxon>Natronorubrum</taxon>
    </lineage>
</organism>
<gene>
    <name evidence="1" type="ORF">BB347_11660</name>
</gene>
<evidence type="ECO:0000313" key="1">
    <source>
        <dbReference type="EMBL" id="APX97222.1"/>
    </source>
</evidence>
<dbReference type="AlphaFoldDB" id="A0A1P8RFD0"/>
<dbReference type="EMBL" id="CP019327">
    <property type="protein sequence ID" value="APX97222.1"/>
    <property type="molecule type" value="Genomic_DNA"/>
</dbReference>
<evidence type="ECO:0000313" key="2">
    <source>
        <dbReference type="Proteomes" id="UP000187321"/>
    </source>
</evidence>
<reference evidence="1 2" key="1">
    <citation type="submission" date="2017-01" db="EMBL/GenBank/DDBJ databases">
        <title>Complete genome sequence of Haloterrigena daqingensis type strain (JX313T).</title>
        <authorList>
            <person name="Shuang W."/>
        </authorList>
    </citation>
    <scope>NUCLEOTIDE SEQUENCE [LARGE SCALE GENOMIC DNA]</scope>
    <source>
        <strain evidence="1 2">JX313</strain>
    </source>
</reference>
<protein>
    <submittedName>
        <fullName evidence="1">Uncharacterized protein</fullName>
    </submittedName>
</protein>
<dbReference type="KEGG" id="hda:BB347_11660"/>
<sequence>MPQMLTDIGLNAADMPHHSTLVQALRGSRSLFGEYDSRVAMVSTFFNRETASIHYCWRTQYRVYPLNATALVGTATQAVPDVHWTTKKRHNAHVGC</sequence>